<dbReference type="AlphaFoldDB" id="A0A0F9D7D2"/>
<name>A0A0F9D7D2_9ZZZZ</name>
<comment type="caution">
    <text evidence="3">The sequence shown here is derived from an EMBL/GenBank/DDBJ whole genome shotgun (WGS) entry which is preliminary data.</text>
</comment>
<accession>A0A0F9D7D2</accession>
<dbReference type="NCBIfam" id="NF040563">
    <property type="entry name" value="guided_IscB"/>
    <property type="match status" value="1"/>
</dbReference>
<dbReference type="Gene3D" id="1.10.30.50">
    <property type="match status" value="1"/>
</dbReference>
<feature type="non-terminal residue" evidence="3">
    <location>
        <position position="445"/>
    </location>
</feature>
<dbReference type="GO" id="GO:0004519">
    <property type="term" value="F:endonuclease activity"/>
    <property type="evidence" value="ECO:0007669"/>
    <property type="project" value="InterPro"/>
</dbReference>
<dbReference type="InterPro" id="IPR002711">
    <property type="entry name" value="HNH"/>
</dbReference>
<evidence type="ECO:0000256" key="1">
    <source>
        <dbReference type="SAM" id="MobiDB-lite"/>
    </source>
</evidence>
<feature type="domain" description="HNH nuclease" evidence="2">
    <location>
        <begin position="245"/>
        <end position="297"/>
    </location>
</feature>
<dbReference type="GO" id="GO:0003676">
    <property type="term" value="F:nucleic acid binding"/>
    <property type="evidence" value="ECO:0007669"/>
    <property type="project" value="InterPro"/>
</dbReference>
<dbReference type="GO" id="GO:0008270">
    <property type="term" value="F:zinc ion binding"/>
    <property type="evidence" value="ECO:0007669"/>
    <property type="project" value="InterPro"/>
</dbReference>
<reference evidence="3" key="1">
    <citation type="journal article" date="2015" name="Nature">
        <title>Complex archaea that bridge the gap between prokaryotes and eukaryotes.</title>
        <authorList>
            <person name="Spang A."/>
            <person name="Saw J.H."/>
            <person name="Jorgensen S.L."/>
            <person name="Zaremba-Niedzwiedzka K."/>
            <person name="Martijn J."/>
            <person name="Lind A.E."/>
            <person name="van Eijk R."/>
            <person name="Schleper C."/>
            <person name="Guy L."/>
            <person name="Ettema T.J."/>
        </authorList>
    </citation>
    <scope>NUCLEOTIDE SEQUENCE</scope>
</reference>
<organism evidence="3">
    <name type="scientific">marine sediment metagenome</name>
    <dbReference type="NCBI Taxonomy" id="412755"/>
    <lineage>
        <taxon>unclassified sequences</taxon>
        <taxon>metagenomes</taxon>
        <taxon>ecological metagenomes</taxon>
    </lineage>
</organism>
<evidence type="ECO:0000313" key="3">
    <source>
        <dbReference type="EMBL" id="KKL57658.1"/>
    </source>
</evidence>
<dbReference type="InterPro" id="IPR003615">
    <property type="entry name" value="HNH_nuc"/>
</dbReference>
<dbReference type="InterPro" id="IPR025938">
    <property type="entry name" value="RRXRR_dom"/>
</dbReference>
<dbReference type="Pfam" id="PF01844">
    <property type="entry name" value="HNH"/>
    <property type="match status" value="1"/>
</dbReference>
<dbReference type="SMART" id="SM00507">
    <property type="entry name" value="HNHc"/>
    <property type="match status" value="1"/>
</dbReference>
<dbReference type="InterPro" id="IPR047693">
    <property type="entry name" value="RNA-guided_IscB-like"/>
</dbReference>
<sequence>MQKLLERKTYTPKSTPHALGSVSPCLNSSLAETTVMQASKTSDNSPDEALTPRAQGGQDLRVPVVYVLSMRGDPLMPTTPKKAKTLLNKGEAHVVARTPFTIKLRKPTGETTQEVTLGVDAGYSHVGLSAITDKQEVHSSEVRLRIDMVKLNSERSMYRRHRRSRKIWYRQPRFLNRVKSKHKGWLAPSIQHKLDTHVKLVQNTAKLLPFSRVVVEIASFDIQKIMNPDITNQEYQQGDQLGFYNVREYVFHRDNHTCQHCKGKSKDPVLVTHHIVTRQTGGNRPENLVTLCKECHNKHHLGLITLKVKKSKGFREAIFMSLIKSKVVDRLKELGFEVTSTYGYITKYNREALGLKKSHVNDAFVIAGGSTQKRCDAHLVKQVRKQNRKLFKGSRSHLKNTAPKFVKGFQRYDKVLYNKLECFVFGRRKTGYFNIRLLDGTVVGT</sequence>
<feature type="region of interest" description="Disordered" evidence="1">
    <location>
        <begin position="1"/>
        <end position="24"/>
    </location>
</feature>
<protein>
    <recommendedName>
        <fullName evidence="2">HNH nuclease domain-containing protein</fullName>
    </recommendedName>
</protein>
<dbReference type="Pfam" id="PF14239">
    <property type="entry name" value="RRXRR"/>
    <property type="match status" value="1"/>
</dbReference>
<feature type="region of interest" description="Disordered" evidence="1">
    <location>
        <begin position="37"/>
        <end position="56"/>
    </location>
</feature>
<dbReference type="CDD" id="cd00085">
    <property type="entry name" value="HNHc"/>
    <property type="match status" value="1"/>
</dbReference>
<dbReference type="InterPro" id="IPR052892">
    <property type="entry name" value="NA-targeting_endonuclease"/>
</dbReference>
<proteinExistence type="predicted"/>
<dbReference type="PANTHER" id="PTHR33877">
    <property type="entry name" value="SLL1193 PROTEIN"/>
    <property type="match status" value="1"/>
</dbReference>
<evidence type="ECO:0000259" key="2">
    <source>
        <dbReference type="SMART" id="SM00507"/>
    </source>
</evidence>
<dbReference type="EMBL" id="LAZR01030091">
    <property type="protein sequence ID" value="KKL57658.1"/>
    <property type="molecule type" value="Genomic_DNA"/>
</dbReference>
<dbReference type="PANTHER" id="PTHR33877:SF2">
    <property type="entry name" value="OS07G0170200 PROTEIN"/>
    <property type="match status" value="1"/>
</dbReference>
<gene>
    <name evidence="3" type="ORF">LCGC14_2233220</name>
</gene>